<gene>
    <name evidence="1" type="ORF">Q0590_24830</name>
</gene>
<comment type="caution">
    <text evidence="1">The sequence shown here is derived from an EMBL/GenBank/DDBJ whole genome shotgun (WGS) entry which is preliminary data.</text>
</comment>
<dbReference type="GO" id="GO:0005524">
    <property type="term" value="F:ATP binding"/>
    <property type="evidence" value="ECO:0007669"/>
    <property type="project" value="UniProtKB-KW"/>
</dbReference>
<keyword evidence="1" id="KW-0067">ATP-binding</keyword>
<keyword evidence="2" id="KW-1185">Reference proteome</keyword>
<dbReference type="RefSeq" id="WP_302040329.1">
    <property type="nucleotide sequence ID" value="NZ_JAUKPO010000020.1"/>
</dbReference>
<organism evidence="1 2">
    <name type="scientific">Rhodocytophaga aerolata</name>
    <dbReference type="NCBI Taxonomy" id="455078"/>
    <lineage>
        <taxon>Bacteria</taxon>
        <taxon>Pseudomonadati</taxon>
        <taxon>Bacteroidota</taxon>
        <taxon>Cytophagia</taxon>
        <taxon>Cytophagales</taxon>
        <taxon>Rhodocytophagaceae</taxon>
        <taxon>Rhodocytophaga</taxon>
    </lineage>
</organism>
<dbReference type="InterPro" id="IPR014729">
    <property type="entry name" value="Rossmann-like_a/b/a_fold"/>
</dbReference>
<dbReference type="SUPFAM" id="SSF52402">
    <property type="entry name" value="Adenine nucleotide alpha hydrolases-like"/>
    <property type="match status" value="1"/>
</dbReference>
<proteinExistence type="predicted"/>
<evidence type="ECO:0000313" key="1">
    <source>
        <dbReference type="EMBL" id="MDO1449525.1"/>
    </source>
</evidence>
<reference evidence="1" key="1">
    <citation type="submission" date="2023-07" db="EMBL/GenBank/DDBJ databases">
        <title>The genome sequence of Rhodocytophaga aerolata KACC 12507.</title>
        <authorList>
            <person name="Zhang X."/>
        </authorList>
    </citation>
    <scope>NUCLEOTIDE SEQUENCE</scope>
    <source>
        <strain evidence="1">KACC 12507</strain>
    </source>
</reference>
<accession>A0ABT8RBN9</accession>
<dbReference type="EMBL" id="JAUKPO010000020">
    <property type="protein sequence ID" value="MDO1449525.1"/>
    <property type="molecule type" value="Genomic_DNA"/>
</dbReference>
<name>A0ABT8RBN9_9BACT</name>
<dbReference type="Gene3D" id="3.40.50.620">
    <property type="entry name" value="HUPs"/>
    <property type="match status" value="1"/>
</dbReference>
<keyword evidence="1" id="KW-0547">Nucleotide-binding</keyword>
<protein>
    <submittedName>
        <fullName evidence="1">ATP-binding protein</fullName>
    </submittedName>
</protein>
<sequence length="337" mass="39650">MKKAHILQYDLFTDKLLNGATTLEEIIQADKRDRENLMQKRYSNNQKLTVLSFGGGQDSTALLYLYVNDKAFRSTYAPNDFVVIMSDTGNEHEYTYEHIEYIKTYCEKHNIEFYFITKDMGFHGRTWQSLKEQYRATSTCGSNRFRKNCTVNLKINVIYRFLEDYIYTRYKLRTIGEKAAYWEFVEAFGKITVLIGIAQKEEKRISDNKDLPAWMISTIEKQYPLVDLKMDRKACQQYILSVGEKVPMPSNCKICPYMNLVELLWLYRNYPGDFDEWVEFEANKIIKFKDSPVNLGVFGEKLLPEALKEAEALYGHMTMEQLNEYKMSHGHCVQSQY</sequence>
<evidence type="ECO:0000313" key="2">
    <source>
        <dbReference type="Proteomes" id="UP001168528"/>
    </source>
</evidence>
<dbReference type="Proteomes" id="UP001168528">
    <property type="component" value="Unassembled WGS sequence"/>
</dbReference>